<dbReference type="AlphaFoldDB" id="A0A6A7C4K3"/>
<organism evidence="2 3">
    <name type="scientific">Piedraia hortae CBS 480.64</name>
    <dbReference type="NCBI Taxonomy" id="1314780"/>
    <lineage>
        <taxon>Eukaryota</taxon>
        <taxon>Fungi</taxon>
        <taxon>Dikarya</taxon>
        <taxon>Ascomycota</taxon>
        <taxon>Pezizomycotina</taxon>
        <taxon>Dothideomycetes</taxon>
        <taxon>Dothideomycetidae</taxon>
        <taxon>Capnodiales</taxon>
        <taxon>Piedraiaceae</taxon>
        <taxon>Piedraia</taxon>
    </lineage>
</organism>
<gene>
    <name evidence="2" type="ORF">K470DRAFT_7294</name>
</gene>
<feature type="compositionally biased region" description="Basic and acidic residues" evidence="1">
    <location>
        <begin position="145"/>
        <end position="160"/>
    </location>
</feature>
<dbReference type="EMBL" id="MU005966">
    <property type="protein sequence ID" value="KAF2862303.1"/>
    <property type="molecule type" value="Genomic_DNA"/>
</dbReference>
<evidence type="ECO:0000313" key="3">
    <source>
        <dbReference type="Proteomes" id="UP000799421"/>
    </source>
</evidence>
<feature type="region of interest" description="Disordered" evidence="1">
    <location>
        <begin position="135"/>
        <end position="160"/>
    </location>
</feature>
<evidence type="ECO:0000313" key="2">
    <source>
        <dbReference type="EMBL" id="KAF2862303.1"/>
    </source>
</evidence>
<keyword evidence="3" id="KW-1185">Reference proteome</keyword>
<sequence>MYVWARPVENCDEINIRLKTFDNALDCCTYTHASHKAIYVPNSNAMLMYPLHAQVIKQCVQEKCNSFALVVSMASQCPRLQMFSRVGLSHAWPSGQGTSVAGVSPVPSWLYLGEVRAANFGELGIRRGLNVRDSIDPSPASSGVGDRDDRVATWREPDVN</sequence>
<protein>
    <submittedName>
        <fullName evidence="2">Uncharacterized protein</fullName>
    </submittedName>
</protein>
<reference evidence="2" key="1">
    <citation type="journal article" date="2020" name="Stud. Mycol.">
        <title>101 Dothideomycetes genomes: a test case for predicting lifestyles and emergence of pathogens.</title>
        <authorList>
            <person name="Haridas S."/>
            <person name="Albert R."/>
            <person name="Binder M."/>
            <person name="Bloem J."/>
            <person name="Labutti K."/>
            <person name="Salamov A."/>
            <person name="Andreopoulos B."/>
            <person name="Baker S."/>
            <person name="Barry K."/>
            <person name="Bills G."/>
            <person name="Bluhm B."/>
            <person name="Cannon C."/>
            <person name="Castanera R."/>
            <person name="Culley D."/>
            <person name="Daum C."/>
            <person name="Ezra D."/>
            <person name="Gonzalez J."/>
            <person name="Henrissat B."/>
            <person name="Kuo A."/>
            <person name="Liang C."/>
            <person name="Lipzen A."/>
            <person name="Lutzoni F."/>
            <person name="Magnuson J."/>
            <person name="Mondo S."/>
            <person name="Nolan M."/>
            <person name="Ohm R."/>
            <person name="Pangilinan J."/>
            <person name="Park H.-J."/>
            <person name="Ramirez L."/>
            <person name="Alfaro M."/>
            <person name="Sun H."/>
            <person name="Tritt A."/>
            <person name="Yoshinaga Y."/>
            <person name="Zwiers L.-H."/>
            <person name="Turgeon B."/>
            <person name="Goodwin S."/>
            <person name="Spatafora J."/>
            <person name="Crous P."/>
            <person name="Grigoriev I."/>
        </authorList>
    </citation>
    <scope>NUCLEOTIDE SEQUENCE</scope>
    <source>
        <strain evidence="2">CBS 480.64</strain>
    </source>
</reference>
<dbReference type="Proteomes" id="UP000799421">
    <property type="component" value="Unassembled WGS sequence"/>
</dbReference>
<evidence type="ECO:0000256" key="1">
    <source>
        <dbReference type="SAM" id="MobiDB-lite"/>
    </source>
</evidence>
<accession>A0A6A7C4K3</accession>
<name>A0A6A7C4K3_9PEZI</name>
<proteinExistence type="predicted"/>